<organism evidence="4 5">
    <name type="scientific">Ophiocordyceps unilateralis</name>
    <name type="common">Zombie-ant fungus</name>
    <name type="synonym">Torrubia unilateralis</name>
    <dbReference type="NCBI Taxonomy" id="268505"/>
    <lineage>
        <taxon>Eukaryota</taxon>
        <taxon>Fungi</taxon>
        <taxon>Dikarya</taxon>
        <taxon>Ascomycota</taxon>
        <taxon>Pezizomycotina</taxon>
        <taxon>Sordariomycetes</taxon>
        <taxon>Hypocreomycetidae</taxon>
        <taxon>Hypocreales</taxon>
        <taxon>Ophiocordycipitaceae</taxon>
        <taxon>Ophiocordyceps</taxon>
    </lineage>
</organism>
<feature type="domain" description="FMN-dependent dehydrogenase" evidence="3">
    <location>
        <begin position="85"/>
        <end position="141"/>
    </location>
</feature>
<comment type="cofactor">
    <cofactor evidence="1">
        <name>FMN</name>
        <dbReference type="ChEBI" id="CHEBI:58210"/>
    </cofactor>
</comment>
<gene>
    <name evidence="4" type="ORF">XA68_17413</name>
</gene>
<dbReference type="SUPFAM" id="SSF51395">
    <property type="entry name" value="FMN-linked oxidoreductases"/>
    <property type="match status" value="1"/>
</dbReference>
<evidence type="ECO:0000313" key="4">
    <source>
        <dbReference type="EMBL" id="PFH61427.1"/>
    </source>
</evidence>
<dbReference type="Gene3D" id="3.20.20.70">
    <property type="entry name" value="Aldolase class I"/>
    <property type="match status" value="1"/>
</dbReference>
<reference evidence="4 5" key="2">
    <citation type="journal article" date="2017" name="Sci. Rep.">
        <title>Ant-infecting Ophiocordyceps genomes reveal a high diversity of potential behavioral manipulation genes and a possible major role for enterotoxins.</title>
        <authorList>
            <person name="de Bekker C."/>
            <person name="Ohm R.A."/>
            <person name="Evans H.C."/>
            <person name="Brachmann A."/>
            <person name="Hughes D.P."/>
        </authorList>
    </citation>
    <scope>NUCLEOTIDE SEQUENCE [LARGE SCALE GENOMIC DNA]</scope>
    <source>
        <strain evidence="4 5">SC16a</strain>
    </source>
</reference>
<evidence type="ECO:0000259" key="3">
    <source>
        <dbReference type="Pfam" id="PF01070"/>
    </source>
</evidence>
<keyword evidence="5" id="KW-1185">Reference proteome</keyword>
<keyword evidence="2" id="KW-0732">Signal</keyword>
<dbReference type="AlphaFoldDB" id="A0A2A9PKK6"/>
<dbReference type="Proteomes" id="UP000037136">
    <property type="component" value="Unassembled WGS sequence"/>
</dbReference>
<dbReference type="InterPro" id="IPR000262">
    <property type="entry name" value="FMN-dep_DH"/>
</dbReference>
<evidence type="ECO:0000256" key="2">
    <source>
        <dbReference type="SAM" id="SignalP"/>
    </source>
</evidence>
<dbReference type="GO" id="GO:0016491">
    <property type="term" value="F:oxidoreductase activity"/>
    <property type="evidence" value="ECO:0007669"/>
    <property type="project" value="InterPro"/>
</dbReference>
<evidence type="ECO:0000313" key="5">
    <source>
        <dbReference type="Proteomes" id="UP000037136"/>
    </source>
</evidence>
<feature type="chain" id="PRO_5013242112" description="FMN-dependent dehydrogenase domain-containing protein" evidence="2">
    <location>
        <begin position="20"/>
        <end position="157"/>
    </location>
</feature>
<dbReference type="OrthoDB" id="25826at2759"/>
<dbReference type="InterPro" id="IPR013785">
    <property type="entry name" value="Aldolase_TIM"/>
</dbReference>
<feature type="signal peptide" evidence="2">
    <location>
        <begin position="1"/>
        <end position="19"/>
    </location>
</feature>
<evidence type="ECO:0000256" key="1">
    <source>
        <dbReference type="ARBA" id="ARBA00001917"/>
    </source>
</evidence>
<comment type="caution">
    <text evidence="4">The sequence shown here is derived from an EMBL/GenBank/DDBJ whole genome shotgun (WGS) entry which is preliminary data.</text>
</comment>
<protein>
    <recommendedName>
        <fullName evidence="3">FMN-dependent dehydrogenase domain-containing protein</fullName>
    </recommendedName>
</protein>
<name>A0A2A9PKK6_OPHUN</name>
<dbReference type="Pfam" id="PF01070">
    <property type="entry name" value="FMN_dh"/>
    <property type="match status" value="1"/>
</dbReference>
<proteinExistence type="predicted"/>
<reference evidence="4 5" key="1">
    <citation type="journal article" date="2015" name="BMC Genomics">
        <title>Gene expression during zombie ant biting behavior reflects the complexity underlying fungal parasitic behavioral manipulation.</title>
        <authorList>
            <person name="de Bekker C."/>
            <person name="Ohm R.A."/>
            <person name="Loreto R.G."/>
            <person name="Sebastian A."/>
            <person name="Albert I."/>
            <person name="Merrow M."/>
            <person name="Brachmann A."/>
            <person name="Hughes D.P."/>
        </authorList>
    </citation>
    <scope>NUCLEOTIDE SEQUENCE [LARGE SCALE GENOMIC DNA]</scope>
    <source>
        <strain evidence="4 5">SC16a</strain>
    </source>
</reference>
<accession>A0A2A9PKK6</accession>
<dbReference type="EMBL" id="LAZP02000072">
    <property type="protein sequence ID" value="PFH61427.1"/>
    <property type="molecule type" value="Genomic_DNA"/>
</dbReference>
<dbReference type="STRING" id="268505.A0A2A9PKK6"/>
<sequence>MARATLLLITLFSSSLSWAQSDIQNATTAFERSFIVDRPVTVGQLKPKDKAMPYGFYLKELIGKGIKDGQPPVVTTNPNLLEETARKTMTERGFNYIRGSAGEGATRDANRLAFRQWKIVPRVLRPTTPRNLSVTLFGRTYGQFISTTRRGNKMKAI</sequence>